<keyword evidence="1" id="KW-1133">Transmembrane helix</keyword>
<keyword evidence="1" id="KW-0812">Transmembrane</keyword>
<feature type="transmembrane region" description="Helical" evidence="1">
    <location>
        <begin position="7"/>
        <end position="28"/>
    </location>
</feature>
<evidence type="ECO:0000313" key="3">
    <source>
        <dbReference type="Proteomes" id="UP000827302"/>
    </source>
</evidence>
<keyword evidence="3" id="KW-1185">Reference proteome</keyword>
<protein>
    <submittedName>
        <fullName evidence="2">Uncharacterized protein</fullName>
    </submittedName>
</protein>
<sequence>MFKVILLFLLLVIIWAAIWMGLAVFVLIPFMGESATSTLGTLAGLLVGWYLMHVSLETGSSRGWIRW</sequence>
<proteinExistence type="predicted"/>
<dbReference type="EMBL" id="MW250275">
    <property type="protein sequence ID" value="QQM15407.1"/>
    <property type="molecule type" value="Genomic_DNA"/>
</dbReference>
<reference evidence="3" key="1">
    <citation type="journal article" date="2021" name="Viruses">
        <title>Novel Viruses That Lyse Plant and Human Strains of Kosakonia cowanii.</title>
        <authorList>
            <person name="Petrzik K."/>
            <person name="Brazdova S."/>
            <person name="Krawczyk K."/>
        </authorList>
    </citation>
    <scope>NUCLEOTIDE SEQUENCE [LARGE SCALE GENOMIC DNA]</scope>
</reference>
<evidence type="ECO:0000313" key="2">
    <source>
        <dbReference type="EMBL" id="QQM15407.1"/>
    </source>
</evidence>
<accession>A0AAE7TQH1</accession>
<keyword evidence="1" id="KW-0472">Membrane</keyword>
<organism evidence="2 3">
    <name type="scientific">Kosakonia virus Kc261</name>
    <dbReference type="NCBI Taxonomy" id="2797326"/>
    <lineage>
        <taxon>Viruses</taxon>
        <taxon>Duplodnaviria</taxon>
        <taxon>Heunggongvirae</taxon>
        <taxon>Uroviricota</taxon>
        <taxon>Caudoviricetes</taxon>
        <taxon>Autographivirales</taxon>
        <taxon>Autoscriptoviridae</taxon>
        <taxon>Stentvirinae</taxon>
        <taxon>Bonnellvirus</taxon>
        <taxon>Bonnellvirus Kc261</taxon>
    </lineage>
</organism>
<name>A0AAE7TQH1_9CAUD</name>
<feature type="transmembrane region" description="Helical" evidence="1">
    <location>
        <begin position="34"/>
        <end position="52"/>
    </location>
</feature>
<evidence type="ECO:0000256" key="1">
    <source>
        <dbReference type="SAM" id="Phobius"/>
    </source>
</evidence>
<dbReference type="Proteomes" id="UP000827302">
    <property type="component" value="Segment"/>
</dbReference>